<dbReference type="KEGG" id="vg:26646141"/>
<evidence type="ECO:0000313" key="2">
    <source>
        <dbReference type="Proteomes" id="UP000015096"/>
    </source>
</evidence>
<dbReference type="EMBL" id="KC595517">
    <property type="protein sequence ID" value="AGY37132.1"/>
    <property type="molecule type" value="Genomic_DNA"/>
</dbReference>
<dbReference type="Proteomes" id="UP000015096">
    <property type="component" value="Segment"/>
</dbReference>
<sequence>MSNSYGFTWIEIDEAQALREWAESKNYSPDNG</sequence>
<reference evidence="1 2" key="1">
    <citation type="journal article" date="2013" name="Genome Announc.">
        <title>Complete Genome Sequences of Five Paenibacillus larvae Bacteriophages.</title>
        <authorList>
            <person name="Sheflo M.A."/>
            <person name="Gardner A.V."/>
            <person name="Merrill B.D."/>
            <person name="Fisher J.N."/>
            <person name="Lunt B.L."/>
            <person name="Breakwell D.P."/>
            <person name="Grose J.H."/>
            <person name="Burnett S.H."/>
        </authorList>
    </citation>
    <scope>NUCLEOTIDE SEQUENCE [LARGE SCALE GENOMIC DNA]</scope>
</reference>
<evidence type="ECO:0000313" key="1">
    <source>
        <dbReference type="EMBL" id="AGY37132.1"/>
    </source>
</evidence>
<gene>
    <name evidence="1" type="ORF">ABOUO_77</name>
</gene>
<proteinExistence type="predicted"/>
<dbReference type="GeneID" id="26646141"/>
<protein>
    <submittedName>
        <fullName evidence="1">Uncharacterized protein</fullName>
    </submittedName>
</protein>
<organism evidence="1 2">
    <name type="scientific">Brevibacillus phage Abouo</name>
    <dbReference type="NCBI Taxonomy" id="1296661"/>
    <lineage>
        <taxon>Viruses</taxon>
        <taxon>Duplodnaviria</taxon>
        <taxon>Heunggongvirae</taxon>
        <taxon>Uroviricota</taxon>
        <taxon>Caudoviricetes</taxon>
        <taxon>Abouovirus</taxon>
        <taxon>Abouovirus abouo</taxon>
    </lineage>
</organism>
<keyword evidence="2" id="KW-1185">Reference proteome</keyword>
<accession>U5P4N4</accession>
<name>U5P4N4_9CAUD</name>
<dbReference type="RefSeq" id="YP_009220134.1">
    <property type="nucleotide sequence ID" value="NC_029029.1"/>
</dbReference>